<dbReference type="Pfam" id="PF20367">
    <property type="entry name" value="DUF6662"/>
    <property type="match status" value="1"/>
</dbReference>
<name>B2IEQ2_BEII9</name>
<dbReference type="HOGENOM" id="CLU_930451_0_0_5"/>
<dbReference type="AlphaFoldDB" id="B2IEQ2"/>
<protein>
    <submittedName>
        <fullName evidence="1">Conserved hypothetical secreted protein</fullName>
    </submittedName>
</protein>
<dbReference type="Proteomes" id="UP000001695">
    <property type="component" value="Chromosome"/>
</dbReference>
<sequence length="321" mass="36094">MIGQSNLPRRKRSTLARNQCMSRKMSRLLVFVLALVGLCNVTCASAGESLFGWLYMAEIHPPGTAEYEHKSFLQQSQSRGHYSFLKNQEEIEYGVTDRLQLAGYLNWTYANAARNGIDGTTGGPGVSQFRDSSADPFGRYSRARFDTVAAEFIYQVLNPITDPIGLALYAEPEIGPAEFDLEWKLILQKNLFDDRLILAANVFGTIERETTKEGEIEKASPLDVSVGASYHFVDNWFAGFEARIHNEFSGYAFNSAEHSAFFVGPVLHYATKDFWVTAAWRHQLPMVATYNEDQRAVSVGGRIYGDEHARDEIMFRVGVPF</sequence>
<dbReference type="eggNOG" id="COG3637">
    <property type="taxonomic scope" value="Bacteria"/>
</dbReference>
<proteinExistence type="predicted"/>
<dbReference type="STRING" id="395963.Bind_3435"/>
<organism evidence="1 2">
    <name type="scientific">Beijerinckia indica subsp. indica (strain ATCC 9039 / DSM 1715 / NCIMB 8712)</name>
    <dbReference type="NCBI Taxonomy" id="395963"/>
    <lineage>
        <taxon>Bacteria</taxon>
        <taxon>Pseudomonadati</taxon>
        <taxon>Pseudomonadota</taxon>
        <taxon>Alphaproteobacteria</taxon>
        <taxon>Hyphomicrobiales</taxon>
        <taxon>Beijerinckiaceae</taxon>
        <taxon>Beijerinckia</taxon>
    </lineage>
</organism>
<reference evidence="2" key="1">
    <citation type="submission" date="2008-03" db="EMBL/GenBank/DDBJ databases">
        <title>Complete sequence of chromosome of Beijerinckia indica subsp. indica ATCC 9039.</title>
        <authorList>
            <consortium name="US DOE Joint Genome Institute"/>
            <person name="Copeland A."/>
            <person name="Lucas S."/>
            <person name="Lapidus A."/>
            <person name="Glavina del Rio T."/>
            <person name="Dalin E."/>
            <person name="Tice H."/>
            <person name="Bruce D."/>
            <person name="Goodwin L."/>
            <person name="Pitluck S."/>
            <person name="LaButti K."/>
            <person name="Schmutz J."/>
            <person name="Larimer F."/>
            <person name="Land M."/>
            <person name="Hauser L."/>
            <person name="Kyrpides N."/>
            <person name="Mikhailova N."/>
            <person name="Dunfield P.F."/>
            <person name="Dedysh S.N."/>
            <person name="Liesack W."/>
            <person name="Saw J.H."/>
            <person name="Alam M."/>
            <person name="Chen Y."/>
            <person name="Murrell J.C."/>
            <person name="Richardson P."/>
        </authorList>
    </citation>
    <scope>NUCLEOTIDE SEQUENCE [LARGE SCALE GENOMIC DNA]</scope>
    <source>
        <strain evidence="2">ATCC 9039 / DSM 1715 / NCIMB 8712</strain>
    </source>
</reference>
<gene>
    <name evidence="1" type="ordered locus">Bind_3435</name>
</gene>
<accession>B2IEQ2</accession>
<dbReference type="EMBL" id="CP001016">
    <property type="protein sequence ID" value="ACB96992.1"/>
    <property type="molecule type" value="Genomic_DNA"/>
</dbReference>
<dbReference type="InterPro" id="IPR046603">
    <property type="entry name" value="DUF6662"/>
</dbReference>
<evidence type="ECO:0000313" key="1">
    <source>
        <dbReference type="EMBL" id="ACB96992.1"/>
    </source>
</evidence>
<reference evidence="1 2" key="2">
    <citation type="journal article" date="2010" name="J. Bacteriol.">
        <title>Complete genome sequence of Beijerinckia indica subsp. indica.</title>
        <authorList>
            <person name="Tamas I."/>
            <person name="Dedysh S.N."/>
            <person name="Liesack W."/>
            <person name="Stott M.B."/>
            <person name="Alam M."/>
            <person name="Murrell J.C."/>
            <person name="Dunfield P.F."/>
        </authorList>
    </citation>
    <scope>NUCLEOTIDE SEQUENCE [LARGE SCALE GENOMIC DNA]</scope>
    <source>
        <strain evidence="2">ATCC 9039 / DSM 1715 / NCIMB 8712</strain>
    </source>
</reference>
<dbReference type="KEGG" id="bid:Bind_3435"/>
<keyword evidence="2" id="KW-1185">Reference proteome</keyword>
<evidence type="ECO:0000313" key="2">
    <source>
        <dbReference type="Proteomes" id="UP000001695"/>
    </source>
</evidence>